<evidence type="ECO:0000256" key="5">
    <source>
        <dbReference type="ARBA" id="ARBA00093797"/>
    </source>
</evidence>
<gene>
    <name evidence="6" type="ORF">E0F26_03140</name>
</gene>
<proteinExistence type="predicted"/>
<keyword evidence="6" id="KW-0282">Flagellum</keyword>
<evidence type="ECO:0000256" key="2">
    <source>
        <dbReference type="ARBA" id="ARBA00022490"/>
    </source>
</evidence>
<evidence type="ECO:0000313" key="7">
    <source>
        <dbReference type="Proteomes" id="UP001317963"/>
    </source>
</evidence>
<evidence type="ECO:0000256" key="3">
    <source>
        <dbReference type="ARBA" id="ARBA00022795"/>
    </source>
</evidence>
<sequence length="128" mass="14227">MMFERAEIFREANERVAGPPGLLAAIIGITSEMLAAAQANEWESVTTDEVRRRALLDQCFAEPVKPEYSEVFAEALAVLLHMNEELTELLRFAKGDLLKSMELKSVNTGSSQTPSRSIGHYLDVKEAE</sequence>
<organism evidence="6 7">
    <name type="scientific">Candidatus Paraluminiphilus aquimaris</name>
    <dbReference type="NCBI Taxonomy" id="2518994"/>
    <lineage>
        <taxon>Bacteria</taxon>
        <taxon>Pseudomonadati</taxon>
        <taxon>Pseudomonadota</taxon>
        <taxon>Gammaproteobacteria</taxon>
        <taxon>Cellvibrionales</taxon>
        <taxon>Halieaceae</taxon>
        <taxon>Candidatus Paraluminiphilus</taxon>
    </lineage>
</organism>
<dbReference type="InterPro" id="IPR008622">
    <property type="entry name" value="FliT"/>
</dbReference>
<keyword evidence="4" id="KW-0143">Chaperone</keyword>
<accession>A0ABY6Q3H2</accession>
<protein>
    <recommendedName>
        <fullName evidence="5">Flagellar protein FliT</fullName>
    </recommendedName>
</protein>
<keyword evidence="6" id="KW-0969">Cilium</keyword>
<evidence type="ECO:0000256" key="4">
    <source>
        <dbReference type="ARBA" id="ARBA00023186"/>
    </source>
</evidence>
<dbReference type="EMBL" id="CP036501">
    <property type="protein sequence ID" value="UZP73797.1"/>
    <property type="molecule type" value="Genomic_DNA"/>
</dbReference>
<dbReference type="Pfam" id="PF05400">
    <property type="entry name" value="FliT"/>
    <property type="match status" value="1"/>
</dbReference>
<keyword evidence="3" id="KW-1005">Bacterial flagellum biogenesis</keyword>
<reference evidence="6 7" key="1">
    <citation type="submission" date="2019-02" db="EMBL/GenBank/DDBJ databases">
        <title>Halieaceae_genomes.</title>
        <authorList>
            <person name="Li S.-H."/>
        </authorList>
    </citation>
    <scope>NUCLEOTIDE SEQUENCE [LARGE SCALE GENOMIC DNA]</scope>
    <source>
        <strain evidence="6 7">JH123</strain>
    </source>
</reference>
<dbReference type="RefSeq" id="WP_279242593.1">
    <property type="nucleotide sequence ID" value="NZ_CP036501.1"/>
</dbReference>
<dbReference type="Gene3D" id="1.20.58.380">
    <property type="entry name" value="Flagellar protein flit"/>
    <property type="match status" value="1"/>
</dbReference>
<comment type="subcellular location">
    <subcellularLocation>
        <location evidence="1">Cytoplasm</location>
        <location evidence="1">Cytosol</location>
    </subcellularLocation>
</comment>
<keyword evidence="6" id="KW-0966">Cell projection</keyword>
<evidence type="ECO:0000256" key="1">
    <source>
        <dbReference type="ARBA" id="ARBA00004514"/>
    </source>
</evidence>
<name>A0ABY6Q3H2_9GAMM</name>
<dbReference type="Proteomes" id="UP001317963">
    <property type="component" value="Chromosome"/>
</dbReference>
<keyword evidence="7" id="KW-1185">Reference proteome</keyword>
<keyword evidence="2" id="KW-0963">Cytoplasm</keyword>
<evidence type="ECO:0000313" key="6">
    <source>
        <dbReference type="EMBL" id="UZP73797.1"/>
    </source>
</evidence>